<dbReference type="AlphaFoldDB" id="A0A1G4JQ51"/>
<feature type="region of interest" description="Disordered" evidence="2">
    <location>
        <begin position="44"/>
        <end position="70"/>
    </location>
</feature>
<dbReference type="EMBL" id="LT598457">
    <property type="protein sequence ID" value="SCU92926.1"/>
    <property type="molecule type" value="Genomic_DNA"/>
</dbReference>
<proteinExistence type="predicted"/>
<evidence type="ECO:0000256" key="1">
    <source>
        <dbReference type="ARBA" id="ARBA00022884"/>
    </source>
</evidence>
<dbReference type="Proteomes" id="UP000190274">
    <property type="component" value="Chromosome G"/>
</dbReference>
<evidence type="ECO:0000259" key="3">
    <source>
        <dbReference type="Pfam" id="PF13865"/>
    </source>
</evidence>
<gene>
    <name evidence="4" type="ORF">LADA_0G00364G</name>
</gene>
<feature type="compositionally biased region" description="Basic and acidic residues" evidence="2">
    <location>
        <begin position="174"/>
        <end position="188"/>
    </location>
</feature>
<keyword evidence="5" id="KW-1185">Reference proteome</keyword>
<dbReference type="Gene3D" id="3.30.70.330">
    <property type="match status" value="1"/>
</dbReference>
<feature type="domain" description="Chromatin target of PRMT1 protein C-terminal" evidence="3">
    <location>
        <begin position="152"/>
        <end position="200"/>
    </location>
</feature>
<dbReference type="OrthoDB" id="1099063at2759"/>
<dbReference type="InterPro" id="IPR035979">
    <property type="entry name" value="RBD_domain_sf"/>
</dbReference>
<accession>A0A1G4JQ51</accession>
<feature type="region of interest" description="Disordered" evidence="2">
    <location>
        <begin position="149"/>
        <end position="202"/>
    </location>
</feature>
<organism evidence="4 5">
    <name type="scientific">Lachancea dasiensis</name>
    <dbReference type="NCBI Taxonomy" id="1072105"/>
    <lineage>
        <taxon>Eukaryota</taxon>
        <taxon>Fungi</taxon>
        <taxon>Dikarya</taxon>
        <taxon>Ascomycota</taxon>
        <taxon>Saccharomycotina</taxon>
        <taxon>Saccharomycetes</taxon>
        <taxon>Saccharomycetales</taxon>
        <taxon>Saccharomycetaceae</taxon>
        <taxon>Lachancea</taxon>
    </lineage>
</organism>
<dbReference type="InterPro" id="IPR012677">
    <property type="entry name" value="Nucleotide-bd_a/b_plait_sf"/>
</dbReference>
<keyword evidence="1" id="KW-0694">RNA-binding</keyword>
<protein>
    <submittedName>
        <fullName evidence="4">LADA_0G00364g1_1</fullName>
    </submittedName>
</protein>
<evidence type="ECO:0000313" key="4">
    <source>
        <dbReference type="EMBL" id="SCU92926.1"/>
    </source>
</evidence>
<sequence length="202" mass="23271">MSIDQDLDSIIGENKTSKRITKYRRRDLRNGLASRIGGGIGHEREFSRRDLEPGSYSKSDSLYNDVGTQPRAAPKKRLRITQIPLQVSDFVIEDLVKKIANPVYANFYDHPGSRTGVFEFEKPSQMEDVAKAFTDREVDGSKLSAEIYELKSRQNRRGQSMRGQSGSRRRERGGRKDKEERRQNERPTADQLDQELADYMRD</sequence>
<feature type="compositionally biased region" description="Low complexity" evidence="2">
    <location>
        <begin position="157"/>
        <end position="166"/>
    </location>
</feature>
<name>A0A1G4JQ51_9SACH</name>
<dbReference type="GO" id="GO:0003723">
    <property type="term" value="F:RNA binding"/>
    <property type="evidence" value="ECO:0007669"/>
    <property type="project" value="UniProtKB-KW"/>
</dbReference>
<dbReference type="SUPFAM" id="SSF54928">
    <property type="entry name" value="RNA-binding domain, RBD"/>
    <property type="match status" value="1"/>
</dbReference>
<reference evidence="5" key="1">
    <citation type="submission" date="2016-03" db="EMBL/GenBank/DDBJ databases">
        <authorList>
            <person name="Devillers H."/>
        </authorList>
    </citation>
    <scope>NUCLEOTIDE SEQUENCE [LARGE SCALE GENOMIC DNA]</scope>
</reference>
<evidence type="ECO:0000256" key="2">
    <source>
        <dbReference type="SAM" id="MobiDB-lite"/>
    </source>
</evidence>
<dbReference type="InterPro" id="IPR025715">
    <property type="entry name" value="FoP_C"/>
</dbReference>
<evidence type="ECO:0000313" key="5">
    <source>
        <dbReference type="Proteomes" id="UP000190274"/>
    </source>
</evidence>
<dbReference type="Pfam" id="PF13865">
    <property type="entry name" value="FoP_duplication"/>
    <property type="match status" value="1"/>
</dbReference>
<dbReference type="STRING" id="1266660.A0A1G4JQ51"/>